<proteinExistence type="predicted"/>
<dbReference type="GO" id="GO:0005794">
    <property type="term" value="C:Golgi apparatus"/>
    <property type="evidence" value="ECO:0007669"/>
    <property type="project" value="TreeGrafter"/>
</dbReference>
<evidence type="ECO:0000313" key="2">
    <source>
        <dbReference type="EMBL" id="CAF4405950.1"/>
    </source>
</evidence>
<comment type="caution">
    <text evidence="2">The sequence shown here is derived from an EMBL/GenBank/DDBJ whole genome shotgun (WGS) entry which is preliminary data.</text>
</comment>
<dbReference type="GO" id="GO:0030139">
    <property type="term" value="C:endocytic vesicle"/>
    <property type="evidence" value="ECO:0007669"/>
    <property type="project" value="TreeGrafter"/>
</dbReference>
<accession>A0A820PHW7</accession>
<dbReference type="PANTHER" id="PTHR21663:SF0">
    <property type="entry name" value="HEAT REPEAT-CONTAINING PROTEIN 5B"/>
    <property type="match status" value="1"/>
</dbReference>
<sequence length="468" mass="53364">MLSSFTNLIQSDIATHQITMVVCIEMLNVLQRLQFVRTDLKTHIRILRIVDKIFHIVPSCSQLIATINEDHLVPGESIVDKIFHIVPSCSQLIATINEDHLVPGESFLFASLELLVCVLLSYYPNIAGDLQLGPIFQMKSSVKTNSDNQKMNEMMLLNVKLLSELITLSSTNDSLQALIPVVLQLLLSTSSVILSTKTDDQKQLLSTIIQFIENIFSTTIDKDILRCTVMTIINFRTNLTNKGVSDNGHFVQCLTSLLINSPSMNLTDQCVDFYQQAFNDEKPETRIRVLQCLNQLFQCTNTALRNQFIQIFTPLLLNELKKDNAEQQQESTIEVLKCFETLLTVVDSTLRVRLASLIIPLFINFLPDSTLSSVRINYPNARLISYIIERIQYLIPLYSNEFRLILQTSPDLRTKLENAIRRQQQLKQQQKDERESNYSSKHYHTTLNSSSQAPSLPLRIDFSNFKSS</sequence>
<dbReference type="GO" id="GO:0008104">
    <property type="term" value="P:intracellular protein localization"/>
    <property type="evidence" value="ECO:0007669"/>
    <property type="project" value="TreeGrafter"/>
</dbReference>
<dbReference type="InterPro" id="IPR040108">
    <property type="entry name" value="Laa1/Sip1/HEATR5"/>
</dbReference>
<dbReference type="InterPro" id="IPR016024">
    <property type="entry name" value="ARM-type_fold"/>
</dbReference>
<dbReference type="Proteomes" id="UP000663873">
    <property type="component" value="Unassembled WGS sequence"/>
</dbReference>
<dbReference type="InterPro" id="IPR011989">
    <property type="entry name" value="ARM-like"/>
</dbReference>
<dbReference type="Pfam" id="PF25468">
    <property type="entry name" value="HEAT_HEATR5A"/>
    <property type="match status" value="1"/>
</dbReference>
<dbReference type="AlphaFoldDB" id="A0A820PHW7"/>
<organism evidence="2 3">
    <name type="scientific">Rotaria socialis</name>
    <dbReference type="NCBI Taxonomy" id="392032"/>
    <lineage>
        <taxon>Eukaryota</taxon>
        <taxon>Metazoa</taxon>
        <taxon>Spiralia</taxon>
        <taxon>Gnathifera</taxon>
        <taxon>Rotifera</taxon>
        <taxon>Eurotatoria</taxon>
        <taxon>Bdelloidea</taxon>
        <taxon>Philodinida</taxon>
        <taxon>Philodinidae</taxon>
        <taxon>Rotaria</taxon>
    </lineage>
</organism>
<feature type="compositionally biased region" description="Polar residues" evidence="1">
    <location>
        <begin position="437"/>
        <end position="454"/>
    </location>
</feature>
<dbReference type="GO" id="GO:0005829">
    <property type="term" value="C:cytosol"/>
    <property type="evidence" value="ECO:0007669"/>
    <property type="project" value="GOC"/>
</dbReference>
<dbReference type="GO" id="GO:0016020">
    <property type="term" value="C:membrane"/>
    <property type="evidence" value="ECO:0007669"/>
    <property type="project" value="TreeGrafter"/>
</dbReference>
<dbReference type="GO" id="GO:0042147">
    <property type="term" value="P:retrograde transport, endosome to Golgi"/>
    <property type="evidence" value="ECO:0007669"/>
    <property type="project" value="TreeGrafter"/>
</dbReference>
<dbReference type="EMBL" id="CAJOBP010003455">
    <property type="protein sequence ID" value="CAF4405950.1"/>
    <property type="molecule type" value="Genomic_DNA"/>
</dbReference>
<keyword evidence="3" id="KW-1185">Reference proteome</keyword>
<feature type="region of interest" description="Disordered" evidence="1">
    <location>
        <begin position="425"/>
        <end position="454"/>
    </location>
</feature>
<reference evidence="2" key="1">
    <citation type="submission" date="2021-02" db="EMBL/GenBank/DDBJ databases">
        <authorList>
            <person name="Nowell W R."/>
        </authorList>
    </citation>
    <scope>NUCLEOTIDE SEQUENCE</scope>
</reference>
<dbReference type="GO" id="GO:0006897">
    <property type="term" value="P:endocytosis"/>
    <property type="evidence" value="ECO:0007669"/>
    <property type="project" value="TreeGrafter"/>
</dbReference>
<dbReference type="PANTHER" id="PTHR21663">
    <property type="entry name" value="HYPOTHETICAL HEAT DOMAIN-CONTAINING"/>
    <property type="match status" value="1"/>
</dbReference>
<name>A0A820PHW7_9BILA</name>
<evidence type="ECO:0000256" key="1">
    <source>
        <dbReference type="SAM" id="MobiDB-lite"/>
    </source>
</evidence>
<dbReference type="Gene3D" id="1.25.10.10">
    <property type="entry name" value="Leucine-rich Repeat Variant"/>
    <property type="match status" value="1"/>
</dbReference>
<protein>
    <submittedName>
        <fullName evidence="2">Uncharacterized protein</fullName>
    </submittedName>
</protein>
<gene>
    <name evidence="2" type="ORF">UJA718_LOCUS19455</name>
</gene>
<evidence type="ECO:0000313" key="3">
    <source>
        <dbReference type="Proteomes" id="UP000663873"/>
    </source>
</evidence>
<dbReference type="SUPFAM" id="SSF48371">
    <property type="entry name" value="ARM repeat"/>
    <property type="match status" value="1"/>
</dbReference>